<dbReference type="AlphaFoldDB" id="A0AA36IIZ5"/>
<dbReference type="EMBL" id="CAUJNA010001735">
    <property type="protein sequence ID" value="CAJ1388678.1"/>
    <property type="molecule type" value="Genomic_DNA"/>
</dbReference>
<sequence length="258" mass="29274">MHLISPLEEHCRNFLQTLQDYALILQWMTDAAKLSYPLEPAVHRKYWTKILLKSSEVIRSQAFLETHGSIVAQMLELDELEVDEDTLWTQCVAWSTNAVHHPELLGPYADAGNSVKRRRADEAGTHDGQCEAILQLMSESIRFGALSRALFFDKVRPLLTHEQNYEVWEYFTLKQRSEQIWARKRPGLTLGEKVVFESAEGGIAARWIPSRWVLKVNLGRASAFRGLELSFAPHGYFGALCQGMLGLNNFSPNALLGC</sequence>
<keyword evidence="2" id="KW-1185">Reference proteome</keyword>
<dbReference type="Proteomes" id="UP001178507">
    <property type="component" value="Unassembled WGS sequence"/>
</dbReference>
<organism evidence="1 2">
    <name type="scientific">Effrenium voratum</name>
    <dbReference type="NCBI Taxonomy" id="2562239"/>
    <lineage>
        <taxon>Eukaryota</taxon>
        <taxon>Sar</taxon>
        <taxon>Alveolata</taxon>
        <taxon>Dinophyceae</taxon>
        <taxon>Suessiales</taxon>
        <taxon>Symbiodiniaceae</taxon>
        <taxon>Effrenium</taxon>
    </lineage>
</organism>
<comment type="caution">
    <text evidence="1">The sequence shown here is derived from an EMBL/GenBank/DDBJ whole genome shotgun (WGS) entry which is preliminary data.</text>
</comment>
<name>A0AA36IIZ5_9DINO</name>
<reference evidence="1" key="1">
    <citation type="submission" date="2023-08" db="EMBL/GenBank/DDBJ databases">
        <authorList>
            <person name="Chen Y."/>
            <person name="Shah S."/>
            <person name="Dougan E. K."/>
            <person name="Thang M."/>
            <person name="Chan C."/>
        </authorList>
    </citation>
    <scope>NUCLEOTIDE SEQUENCE</scope>
</reference>
<protein>
    <submittedName>
        <fullName evidence="1">Uncharacterized protein</fullName>
    </submittedName>
</protein>
<accession>A0AA36IIZ5</accession>
<proteinExistence type="predicted"/>
<evidence type="ECO:0000313" key="1">
    <source>
        <dbReference type="EMBL" id="CAJ1388678.1"/>
    </source>
</evidence>
<evidence type="ECO:0000313" key="2">
    <source>
        <dbReference type="Proteomes" id="UP001178507"/>
    </source>
</evidence>
<gene>
    <name evidence="1" type="ORF">EVOR1521_LOCUS14491</name>
</gene>